<gene>
    <name evidence="1" type="ORF">F8B43_0075</name>
</gene>
<dbReference type="InterPro" id="IPR023346">
    <property type="entry name" value="Lysozyme-like_dom_sf"/>
</dbReference>
<dbReference type="AlphaFoldDB" id="A0A833N5B4"/>
<proteinExistence type="predicted"/>
<comment type="caution">
    <text evidence="1">The sequence shown here is derived from an EMBL/GenBank/DDBJ whole genome shotgun (WGS) entry which is preliminary data.</text>
</comment>
<keyword evidence="1" id="KW-0378">Hydrolase</keyword>
<organism evidence="1 2">
    <name type="scientific">Methylorubrum populi</name>
    <dbReference type="NCBI Taxonomy" id="223967"/>
    <lineage>
        <taxon>Bacteria</taxon>
        <taxon>Pseudomonadati</taxon>
        <taxon>Pseudomonadota</taxon>
        <taxon>Alphaproteobacteria</taxon>
        <taxon>Hyphomicrobiales</taxon>
        <taxon>Methylobacteriaceae</taxon>
        <taxon>Methylorubrum</taxon>
    </lineage>
</organism>
<dbReference type="Proteomes" id="UP000469949">
    <property type="component" value="Unassembled WGS sequence"/>
</dbReference>
<sequence>MAAALDRAAFYASVRLNPFPGFLAPGQVTGMEAILDAAPPDMLPERLAYCLGTCPIETGWTMLPVTENLNYTAARIRQVWPTRFASVAAAEPFARNPRALANKVYNGRMGNRLNSDDGWLYRGRGLPQITGRANYEKADQRLKVLGYLTPGQSLVTNPELALHPDVAAAILLIGASEGWYTGFKLADFLGNGKADWTGARRIINGQDRAAEIGGHARAFATALTKAGYKPGAVTKSVPTLPVEIRPLPAPAPQMPPLSGPASTDSATKPGALGGWLSALFRWAA</sequence>
<dbReference type="InterPro" id="IPR052354">
    <property type="entry name" value="Cell_Wall_Dynamics_Protein"/>
</dbReference>
<evidence type="ECO:0000313" key="1">
    <source>
        <dbReference type="EMBL" id="KAB7788070.1"/>
    </source>
</evidence>
<name>A0A833N5B4_9HYPH</name>
<dbReference type="GO" id="GO:0016787">
    <property type="term" value="F:hydrolase activity"/>
    <property type="evidence" value="ECO:0007669"/>
    <property type="project" value="UniProtKB-KW"/>
</dbReference>
<reference evidence="1 2" key="1">
    <citation type="submission" date="2019-10" db="EMBL/GenBank/DDBJ databases">
        <title>Draft Genome Sequence of the Caffeine Degrading Methylotroph Methylorubrum populi PINKEL.</title>
        <authorList>
            <person name="Dawson S.C."/>
            <person name="Zhang X."/>
            <person name="Wright M.E."/>
            <person name="Sharma G."/>
            <person name="Langner J.T."/>
            <person name="Ditty J.L."/>
            <person name="Subuyuj G.A."/>
        </authorList>
    </citation>
    <scope>NUCLEOTIDE SEQUENCE [LARGE SCALE GENOMIC DNA]</scope>
    <source>
        <strain evidence="1 2">Pinkel</strain>
    </source>
</reference>
<dbReference type="SUPFAM" id="SSF53955">
    <property type="entry name" value="Lysozyme-like"/>
    <property type="match status" value="1"/>
</dbReference>
<evidence type="ECO:0000313" key="2">
    <source>
        <dbReference type="Proteomes" id="UP000469949"/>
    </source>
</evidence>
<protein>
    <submittedName>
        <fullName evidence="1">Glycohydrolase</fullName>
    </submittedName>
</protein>
<accession>A0A833N5B4</accession>
<dbReference type="EMBL" id="WEKV01000001">
    <property type="protein sequence ID" value="KAB7788070.1"/>
    <property type="molecule type" value="Genomic_DNA"/>
</dbReference>
<dbReference type="PANTHER" id="PTHR34408">
    <property type="entry name" value="FAMILY PROTEIN, PUTATIVE-RELATED"/>
    <property type="match status" value="1"/>
</dbReference>
<dbReference type="Gene3D" id="1.10.530.10">
    <property type="match status" value="1"/>
</dbReference>
<dbReference type="PANTHER" id="PTHR34408:SF1">
    <property type="entry name" value="GLYCOSYL HYDROLASE FAMILY 19 DOMAIN-CONTAINING PROTEIN HI_1415"/>
    <property type="match status" value="1"/>
</dbReference>
<dbReference type="RefSeq" id="WP_152275596.1">
    <property type="nucleotide sequence ID" value="NZ_WEKV01000001.1"/>
</dbReference>